<evidence type="ECO:0000256" key="2">
    <source>
        <dbReference type="ARBA" id="ARBA00022692"/>
    </source>
</evidence>
<feature type="compositionally biased region" description="Acidic residues" evidence="5">
    <location>
        <begin position="448"/>
        <end position="459"/>
    </location>
</feature>
<dbReference type="AlphaFoldDB" id="A0AAW0PJ61"/>
<feature type="compositionally biased region" description="Polar residues" evidence="5">
    <location>
        <begin position="460"/>
        <end position="470"/>
    </location>
</feature>
<keyword evidence="9" id="KW-1185">Reference proteome</keyword>
<keyword evidence="4 6" id="KW-0472">Membrane</keyword>
<dbReference type="SUPFAM" id="SSF81324">
    <property type="entry name" value="Voltage-gated potassium channels"/>
    <property type="match status" value="1"/>
</dbReference>
<dbReference type="Proteomes" id="UP001460270">
    <property type="component" value="Unassembled WGS sequence"/>
</dbReference>
<evidence type="ECO:0000259" key="7">
    <source>
        <dbReference type="Pfam" id="PF00520"/>
    </source>
</evidence>
<organism evidence="8 9">
    <name type="scientific">Mugilogobius chulae</name>
    <name type="common">yellowstripe goby</name>
    <dbReference type="NCBI Taxonomy" id="88201"/>
    <lineage>
        <taxon>Eukaryota</taxon>
        <taxon>Metazoa</taxon>
        <taxon>Chordata</taxon>
        <taxon>Craniata</taxon>
        <taxon>Vertebrata</taxon>
        <taxon>Euteleostomi</taxon>
        <taxon>Actinopterygii</taxon>
        <taxon>Neopterygii</taxon>
        <taxon>Teleostei</taxon>
        <taxon>Neoteleostei</taxon>
        <taxon>Acanthomorphata</taxon>
        <taxon>Gobiaria</taxon>
        <taxon>Gobiiformes</taxon>
        <taxon>Gobioidei</taxon>
        <taxon>Gobiidae</taxon>
        <taxon>Gobionellinae</taxon>
        <taxon>Mugilogobius</taxon>
    </lineage>
</organism>
<feature type="transmembrane region" description="Helical" evidence="6">
    <location>
        <begin position="80"/>
        <end position="99"/>
    </location>
</feature>
<sequence length="470" mass="54387">MLIYGSLKALDCSGVRWSRVLRPLLLVNVTEGRQLRRAFRSIRNALPQILLVFLLFIFSILIFSLMGLKLFSKRGLQTTGGAPYFTNFLQIVFDLYVLVTTANSPDVMMPAYNSSSLFSVFFIVFILVNVYIFMSVFLAVVYNNYKKHLKEEVRQLVRAKRHKMARAFAVLQQKSGEGTEPVVTHDRWSRLVRRVRPDMSHAHKELLWSVCDPEEKGVIGKLAFVQLADLLKHRVITLKQRPHPLQTLSPALYLSAPSRLLCSVVLHRGFVWFFDLIILANAVFIALDEENPLISNSEWFFLVLYLLEILLKLYVHEPRAFFSRHNFWNCGFSLTTHSAARLYFVLFHITVVIIIINIFVAFVLEAFFVEYSVEKSDLQNSVEKKIQELQLGVQQEKLEENLVNSMETMDSEQENAQKKRPALLFKIASKRYRTVDALIQRMFENDLDPEDFNENEDETNGNFSNPAFNL</sequence>
<evidence type="ECO:0000313" key="8">
    <source>
        <dbReference type="EMBL" id="KAK7929515.1"/>
    </source>
</evidence>
<dbReference type="PANTHER" id="PTHR46726">
    <property type="entry name" value="TWO PORE CHANNEL 3"/>
    <property type="match status" value="1"/>
</dbReference>
<keyword evidence="2 6" id="KW-0812">Transmembrane</keyword>
<dbReference type="InterPro" id="IPR005821">
    <property type="entry name" value="Ion_trans_dom"/>
</dbReference>
<comment type="caution">
    <text evidence="8">The sequence shown here is derived from an EMBL/GenBank/DDBJ whole genome shotgun (WGS) entry which is preliminary data.</text>
</comment>
<feature type="transmembrane region" description="Helical" evidence="6">
    <location>
        <begin position="342"/>
        <end position="369"/>
    </location>
</feature>
<dbReference type="Gene3D" id="1.10.287.70">
    <property type="match status" value="2"/>
</dbReference>
<dbReference type="EMBL" id="JBBPFD010000004">
    <property type="protein sequence ID" value="KAK7929515.1"/>
    <property type="molecule type" value="Genomic_DNA"/>
</dbReference>
<evidence type="ECO:0000256" key="4">
    <source>
        <dbReference type="ARBA" id="ARBA00023136"/>
    </source>
</evidence>
<comment type="subcellular location">
    <subcellularLocation>
        <location evidence="1">Membrane</location>
        <topology evidence="1">Multi-pass membrane protein</topology>
    </subcellularLocation>
</comment>
<feature type="region of interest" description="Disordered" evidence="5">
    <location>
        <begin position="448"/>
        <end position="470"/>
    </location>
</feature>
<evidence type="ECO:0000256" key="6">
    <source>
        <dbReference type="SAM" id="Phobius"/>
    </source>
</evidence>
<dbReference type="Pfam" id="PF00520">
    <property type="entry name" value="Ion_trans"/>
    <property type="match status" value="1"/>
</dbReference>
<evidence type="ECO:0000256" key="5">
    <source>
        <dbReference type="SAM" id="MobiDB-lite"/>
    </source>
</evidence>
<feature type="transmembrane region" description="Helical" evidence="6">
    <location>
        <begin position="299"/>
        <end position="315"/>
    </location>
</feature>
<feature type="domain" description="Ion transport" evidence="7">
    <location>
        <begin position="14"/>
        <end position="147"/>
    </location>
</feature>
<evidence type="ECO:0000256" key="3">
    <source>
        <dbReference type="ARBA" id="ARBA00022989"/>
    </source>
</evidence>
<dbReference type="GO" id="GO:0016020">
    <property type="term" value="C:membrane"/>
    <property type="evidence" value="ECO:0007669"/>
    <property type="project" value="UniProtKB-SubCell"/>
</dbReference>
<name>A0AAW0PJ61_9GOBI</name>
<protein>
    <recommendedName>
        <fullName evidence="7">Ion transport domain-containing protein</fullName>
    </recommendedName>
</protein>
<dbReference type="GO" id="GO:0005216">
    <property type="term" value="F:monoatomic ion channel activity"/>
    <property type="evidence" value="ECO:0007669"/>
    <property type="project" value="InterPro"/>
</dbReference>
<proteinExistence type="predicted"/>
<gene>
    <name evidence="8" type="ORF">WMY93_005910</name>
</gene>
<accession>A0AAW0PJ61</accession>
<reference evidence="9" key="1">
    <citation type="submission" date="2024-04" db="EMBL/GenBank/DDBJ databases">
        <title>Salinicola lusitanus LLJ914,a marine bacterium isolated from the Okinawa Trough.</title>
        <authorList>
            <person name="Li J."/>
        </authorList>
    </citation>
    <scope>NUCLEOTIDE SEQUENCE [LARGE SCALE GENOMIC DNA]</scope>
</reference>
<feature type="transmembrane region" description="Helical" evidence="6">
    <location>
        <begin position="119"/>
        <end position="142"/>
    </location>
</feature>
<evidence type="ECO:0000313" key="9">
    <source>
        <dbReference type="Proteomes" id="UP001460270"/>
    </source>
</evidence>
<keyword evidence="3 6" id="KW-1133">Transmembrane helix</keyword>
<dbReference type="PANTHER" id="PTHR46726:SF1">
    <property type="entry name" value="TWO-PORE CALCIUM CHANNEL 3"/>
    <property type="match status" value="1"/>
</dbReference>
<feature type="transmembrane region" description="Helical" evidence="6">
    <location>
        <begin position="45"/>
        <end position="68"/>
    </location>
</feature>
<evidence type="ECO:0000256" key="1">
    <source>
        <dbReference type="ARBA" id="ARBA00004141"/>
    </source>
</evidence>
<feature type="transmembrane region" description="Helical" evidence="6">
    <location>
        <begin position="269"/>
        <end position="287"/>
    </location>
</feature>